<dbReference type="InterPro" id="IPR005119">
    <property type="entry name" value="LysR_subst-bd"/>
</dbReference>
<dbReference type="GO" id="GO:0032993">
    <property type="term" value="C:protein-DNA complex"/>
    <property type="evidence" value="ECO:0007669"/>
    <property type="project" value="TreeGrafter"/>
</dbReference>
<dbReference type="Pfam" id="PF00126">
    <property type="entry name" value="HTH_1"/>
    <property type="match status" value="1"/>
</dbReference>
<dbReference type="PANTHER" id="PTHR30346:SF28">
    <property type="entry name" value="HTH-TYPE TRANSCRIPTIONAL REGULATOR CYNR"/>
    <property type="match status" value="1"/>
</dbReference>
<feature type="domain" description="HTH lysR-type" evidence="5">
    <location>
        <begin position="1"/>
        <end position="58"/>
    </location>
</feature>
<dbReference type="PANTHER" id="PTHR30346">
    <property type="entry name" value="TRANSCRIPTIONAL DUAL REGULATOR HCAR-RELATED"/>
    <property type="match status" value="1"/>
</dbReference>
<gene>
    <name evidence="6" type="ORF">BAA01_07090</name>
</gene>
<dbReference type="SUPFAM" id="SSF53850">
    <property type="entry name" value="Periplasmic binding protein-like II"/>
    <property type="match status" value="1"/>
</dbReference>
<dbReference type="Pfam" id="PF03466">
    <property type="entry name" value="LysR_substrate"/>
    <property type="match status" value="1"/>
</dbReference>
<reference evidence="7" key="1">
    <citation type="submission" date="2016-06" db="EMBL/GenBank/DDBJ databases">
        <authorList>
            <person name="Nascimento L."/>
            <person name="Pereira R.V."/>
            <person name="Martins L.F."/>
            <person name="Quaggio R.B."/>
            <person name="Silva A.M."/>
            <person name="Setubal J.C."/>
        </authorList>
    </citation>
    <scope>NUCLEOTIDE SEQUENCE [LARGE SCALE GENOMIC DNA]</scope>
</reference>
<dbReference type="PRINTS" id="PR00039">
    <property type="entry name" value="HTHLYSR"/>
</dbReference>
<keyword evidence="4" id="KW-0804">Transcription</keyword>
<dbReference type="Proteomes" id="UP000196475">
    <property type="component" value="Unassembled WGS sequence"/>
</dbReference>
<dbReference type="CDD" id="cd05466">
    <property type="entry name" value="PBP2_LTTR_substrate"/>
    <property type="match status" value="1"/>
</dbReference>
<dbReference type="Gene3D" id="1.10.10.10">
    <property type="entry name" value="Winged helix-like DNA-binding domain superfamily/Winged helix DNA-binding domain"/>
    <property type="match status" value="1"/>
</dbReference>
<dbReference type="SUPFAM" id="SSF46785">
    <property type="entry name" value="Winged helix' DNA-binding domain"/>
    <property type="match status" value="1"/>
</dbReference>
<dbReference type="GO" id="GO:0003677">
    <property type="term" value="F:DNA binding"/>
    <property type="evidence" value="ECO:0007669"/>
    <property type="project" value="UniProtKB-KW"/>
</dbReference>
<dbReference type="InterPro" id="IPR000847">
    <property type="entry name" value="LysR_HTH_N"/>
</dbReference>
<comment type="similarity">
    <text evidence="1">Belongs to the LysR transcriptional regulatory family.</text>
</comment>
<dbReference type="Gene3D" id="3.40.190.290">
    <property type="match status" value="1"/>
</dbReference>
<evidence type="ECO:0000256" key="4">
    <source>
        <dbReference type="ARBA" id="ARBA00023163"/>
    </source>
</evidence>
<evidence type="ECO:0000256" key="2">
    <source>
        <dbReference type="ARBA" id="ARBA00023015"/>
    </source>
</evidence>
<comment type="caution">
    <text evidence="6">The sequence shown here is derived from an EMBL/GenBank/DDBJ whole genome shotgun (WGS) entry which is preliminary data.</text>
</comment>
<proteinExistence type="inferred from homology"/>
<dbReference type="AlphaFoldDB" id="A0A1Y3PTR5"/>
<dbReference type="InterPro" id="IPR036388">
    <property type="entry name" value="WH-like_DNA-bd_sf"/>
</dbReference>
<dbReference type="PROSITE" id="PS50931">
    <property type="entry name" value="HTH_LYSR"/>
    <property type="match status" value="1"/>
</dbReference>
<organism evidence="6 7">
    <name type="scientific">Bacillus thermozeamaize</name>
    <dbReference type="NCBI Taxonomy" id="230954"/>
    <lineage>
        <taxon>Bacteria</taxon>
        <taxon>Bacillati</taxon>
        <taxon>Bacillota</taxon>
        <taxon>Bacilli</taxon>
        <taxon>Bacillales</taxon>
        <taxon>Bacillaceae</taxon>
        <taxon>Bacillus</taxon>
    </lineage>
</organism>
<evidence type="ECO:0000313" key="7">
    <source>
        <dbReference type="Proteomes" id="UP000196475"/>
    </source>
</evidence>
<accession>A0A1Y3PTR5</accession>
<dbReference type="FunFam" id="1.10.10.10:FF:000001">
    <property type="entry name" value="LysR family transcriptional regulator"/>
    <property type="match status" value="1"/>
</dbReference>
<evidence type="ECO:0000256" key="3">
    <source>
        <dbReference type="ARBA" id="ARBA00023125"/>
    </source>
</evidence>
<dbReference type="GO" id="GO:0003700">
    <property type="term" value="F:DNA-binding transcription factor activity"/>
    <property type="evidence" value="ECO:0007669"/>
    <property type="project" value="InterPro"/>
</dbReference>
<keyword evidence="3" id="KW-0238">DNA-binding</keyword>
<keyword evidence="2" id="KW-0805">Transcription regulation</keyword>
<evidence type="ECO:0000313" key="6">
    <source>
        <dbReference type="EMBL" id="OUM90741.1"/>
    </source>
</evidence>
<sequence length="305" mass="34709">MEMRLFEYAVEVARQRSFTKAAANLHIAQPSLSQQIAKLEDELGVRLFYRGPKGTSLTPEGMLFLKRAEQIVQLKEDLKREMFERTVGMGHTLTIGATPITVRHLLPSLLEQYQLRYPNVRIDLIEESTGALHHLTAQGSVDIAILSLPVEDACIATRPMFTEPIYAALPTECKPWMSDRLAFFVEKRVPRISLAELADCPFILLKKEYKLRYSMLELCAKAGFQPRIAYETNNIETAQAFAAYGLGVTLIPDLIQKSSIVDKKQPLYMELEEQPTRTVVFAYRKDRYLGQAARALMDIYYEIAN</sequence>
<protein>
    <submittedName>
        <fullName evidence="6">LysR family transcriptional regulator</fullName>
    </submittedName>
</protein>
<evidence type="ECO:0000259" key="5">
    <source>
        <dbReference type="PROSITE" id="PS50931"/>
    </source>
</evidence>
<dbReference type="InterPro" id="IPR036390">
    <property type="entry name" value="WH_DNA-bd_sf"/>
</dbReference>
<dbReference type="EMBL" id="LZRT01000010">
    <property type="protein sequence ID" value="OUM90741.1"/>
    <property type="molecule type" value="Genomic_DNA"/>
</dbReference>
<evidence type="ECO:0000256" key="1">
    <source>
        <dbReference type="ARBA" id="ARBA00009437"/>
    </source>
</evidence>
<name>A0A1Y3PTR5_9BACI</name>